<comment type="caution">
    <text evidence="2">The sequence shown here is derived from an EMBL/GenBank/DDBJ whole genome shotgun (WGS) entry which is preliminary data.</text>
</comment>
<dbReference type="EMBL" id="JBHUOQ010000001">
    <property type="protein sequence ID" value="MFD2829124.1"/>
    <property type="molecule type" value="Genomic_DNA"/>
</dbReference>
<feature type="transmembrane region" description="Helical" evidence="1">
    <location>
        <begin position="327"/>
        <end position="347"/>
    </location>
</feature>
<reference evidence="3" key="1">
    <citation type="journal article" date="2019" name="Int. J. Syst. Evol. Microbiol.">
        <title>The Global Catalogue of Microorganisms (GCM) 10K type strain sequencing project: providing services to taxonomists for standard genome sequencing and annotation.</title>
        <authorList>
            <consortium name="The Broad Institute Genomics Platform"/>
            <consortium name="The Broad Institute Genome Sequencing Center for Infectious Disease"/>
            <person name="Wu L."/>
            <person name="Ma J."/>
        </authorList>
    </citation>
    <scope>NUCLEOTIDE SEQUENCE [LARGE SCALE GENOMIC DNA]</scope>
    <source>
        <strain evidence="3">KCTC 33575</strain>
    </source>
</reference>
<evidence type="ECO:0000256" key="1">
    <source>
        <dbReference type="SAM" id="Phobius"/>
    </source>
</evidence>
<feature type="transmembrane region" description="Helical" evidence="1">
    <location>
        <begin position="419"/>
        <end position="439"/>
    </location>
</feature>
<feature type="transmembrane region" description="Helical" evidence="1">
    <location>
        <begin position="234"/>
        <end position="251"/>
    </location>
</feature>
<dbReference type="RefSeq" id="WP_377770844.1">
    <property type="nucleotide sequence ID" value="NZ_JBHUOQ010000001.1"/>
</dbReference>
<feature type="transmembrane region" description="Helical" evidence="1">
    <location>
        <begin position="359"/>
        <end position="379"/>
    </location>
</feature>
<keyword evidence="3" id="KW-1185">Reference proteome</keyword>
<name>A0ABW5WUU7_9STAP</name>
<dbReference type="InterPro" id="IPR004445">
    <property type="entry name" value="GltS"/>
</dbReference>
<keyword evidence="1" id="KW-0472">Membrane</keyword>
<feature type="transmembrane region" description="Helical" evidence="1">
    <location>
        <begin position="166"/>
        <end position="186"/>
    </location>
</feature>
<feature type="transmembrane region" description="Helical" evidence="1">
    <location>
        <begin position="62"/>
        <end position="79"/>
    </location>
</feature>
<dbReference type="Proteomes" id="UP001597519">
    <property type="component" value="Unassembled WGS sequence"/>
</dbReference>
<sequence length="461" mass="50445">MTINTLLVDFACASILILIGMFLRSKITLFQRSFIPASLLAGFLGLLLGPEFLNVLPFSGEIGSYAGVITIFVFAAIGINGFKFSRRNMKQDLNRMGAYAVYKVLIITLQLSVPIAFSILVISRIVPEINYGFGLLIASGFYGGHGTAAAVGDTFENLGWENATDLAMTAATAGILVGIFGGLIFIKWATKKGYTHYVKDFSEISSDFRTGLINKDKRVSMGTETVSPVAIDPLVFHVALLVVPAGLGYLLNSYISETWGLEFPTFTVAFIIALLMYLLLGRGEKGVYKYVDSKVVDRLGSAATDYLVFFGVASIQLPVVAQYWLPLTLLVLSGIVVVVGALVLIGPGMTYESWFERSIFVYGYSTGVFAVGLTLLRIVDPKNKSKTLTDTAIVGPLNTPIELFAWSAGPFMLLLGQHWTFVGIFTIASVACFVVARMFKWWYWKIPLDQRPPVPLDDDEK</sequence>
<feature type="transmembrane region" description="Helical" evidence="1">
    <location>
        <begin position="302"/>
        <end position="321"/>
    </location>
</feature>
<proteinExistence type="predicted"/>
<feature type="transmembrane region" description="Helical" evidence="1">
    <location>
        <begin position="263"/>
        <end position="281"/>
    </location>
</feature>
<gene>
    <name evidence="2" type="ORF">ACFSX4_01505</name>
</gene>
<accession>A0ABW5WUU7</accession>
<feature type="transmembrane region" description="Helical" evidence="1">
    <location>
        <begin position="35"/>
        <end position="56"/>
    </location>
</feature>
<feature type="transmembrane region" description="Helical" evidence="1">
    <location>
        <begin position="6"/>
        <end position="23"/>
    </location>
</feature>
<dbReference type="Pfam" id="PF03616">
    <property type="entry name" value="Glt_symporter"/>
    <property type="match status" value="1"/>
</dbReference>
<organism evidence="2 3">
    <name type="scientific">Corticicoccus populi</name>
    <dbReference type="NCBI Taxonomy" id="1812821"/>
    <lineage>
        <taxon>Bacteria</taxon>
        <taxon>Bacillati</taxon>
        <taxon>Bacillota</taxon>
        <taxon>Bacilli</taxon>
        <taxon>Bacillales</taxon>
        <taxon>Staphylococcaceae</taxon>
        <taxon>Corticicoccus</taxon>
    </lineage>
</organism>
<keyword evidence="1" id="KW-0812">Transmembrane</keyword>
<dbReference type="PANTHER" id="PTHR36178:SF1">
    <property type="entry name" value="SODIUM_GLUTAMATE SYMPORTER"/>
    <property type="match status" value="1"/>
</dbReference>
<keyword evidence="1" id="KW-1133">Transmembrane helix</keyword>
<evidence type="ECO:0000313" key="3">
    <source>
        <dbReference type="Proteomes" id="UP001597519"/>
    </source>
</evidence>
<feature type="transmembrane region" description="Helical" evidence="1">
    <location>
        <begin position="100"/>
        <end position="126"/>
    </location>
</feature>
<dbReference type="PANTHER" id="PTHR36178">
    <property type="entry name" value="SLR0625 PROTEIN"/>
    <property type="match status" value="1"/>
</dbReference>
<evidence type="ECO:0000313" key="2">
    <source>
        <dbReference type="EMBL" id="MFD2829124.1"/>
    </source>
</evidence>
<protein>
    <submittedName>
        <fullName evidence="2">Sodium/glutamate symporter</fullName>
    </submittedName>
</protein>